<evidence type="ECO:0000313" key="2">
    <source>
        <dbReference type="EMBL" id="MCO6024408.1"/>
    </source>
</evidence>
<dbReference type="Pfam" id="PF05656">
    <property type="entry name" value="DUF805"/>
    <property type="match status" value="1"/>
</dbReference>
<keyword evidence="1" id="KW-0812">Transmembrane</keyword>
<name>A0ABT1BVY1_9BACT</name>
<keyword evidence="3" id="KW-1185">Reference proteome</keyword>
<dbReference type="InterPro" id="IPR008523">
    <property type="entry name" value="DUF805"/>
</dbReference>
<dbReference type="Proteomes" id="UP001204015">
    <property type="component" value="Unassembled WGS sequence"/>
</dbReference>
<feature type="transmembrane region" description="Helical" evidence="1">
    <location>
        <begin position="37"/>
        <end position="61"/>
    </location>
</feature>
<dbReference type="PANTHER" id="PTHR34980:SF2">
    <property type="entry name" value="INNER MEMBRANE PROTEIN YHAH-RELATED"/>
    <property type="match status" value="1"/>
</dbReference>
<proteinExistence type="predicted"/>
<keyword evidence="1" id="KW-1133">Transmembrane helix</keyword>
<evidence type="ECO:0000256" key="1">
    <source>
        <dbReference type="SAM" id="Phobius"/>
    </source>
</evidence>
<reference evidence="2 3" key="1">
    <citation type="submission" date="2022-06" db="EMBL/GenBank/DDBJ databases">
        <title>A taxonomic note on the genus Prevotella: Description of four novel genera and emended description of the genera Hallella and Xylanibacter.</title>
        <authorList>
            <person name="Hitch T.C.A."/>
        </authorList>
    </citation>
    <scope>NUCLEOTIDE SEQUENCE [LARGE SCALE GENOMIC DNA]</scope>
    <source>
        <strain evidence="2 3">DSM 100619</strain>
    </source>
</reference>
<dbReference type="PANTHER" id="PTHR34980">
    <property type="entry name" value="INNER MEMBRANE PROTEIN-RELATED-RELATED"/>
    <property type="match status" value="1"/>
</dbReference>
<dbReference type="EMBL" id="JAMXLY010000002">
    <property type="protein sequence ID" value="MCO6024408.1"/>
    <property type="molecule type" value="Genomic_DNA"/>
</dbReference>
<feature type="transmembrane region" description="Helical" evidence="1">
    <location>
        <begin position="73"/>
        <end position="92"/>
    </location>
</feature>
<sequence>MNHLPQVLPSLKFNQAVKRVFHHYWTFRGRARRSEYWWFKLFEMLAFFLVNCLDTLITNFILNHFNLHFRGSVGVLTLIVFVGLLLPDLAVFWRRFHDIGRSGWYWLVFFVPIVLSTVLASFTYAGSIFFGILGLVAFAALLAFCCLDSRKEINKYGPSPKYK</sequence>
<accession>A0ABT1BVY1</accession>
<organism evidence="2 3">
    <name type="scientific">Segatella cerevisiae</name>
    <dbReference type="NCBI Taxonomy" id="2053716"/>
    <lineage>
        <taxon>Bacteria</taxon>
        <taxon>Pseudomonadati</taxon>
        <taxon>Bacteroidota</taxon>
        <taxon>Bacteroidia</taxon>
        <taxon>Bacteroidales</taxon>
        <taxon>Prevotellaceae</taxon>
        <taxon>Segatella</taxon>
    </lineage>
</organism>
<comment type="caution">
    <text evidence="2">The sequence shown here is derived from an EMBL/GenBank/DDBJ whole genome shotgun (WGS) entry which is preliminary data.</text>
</comment>
<gene>
    <name evidence="2" type="ORF">NG821_00870</name>
</gene>
<feature type="transmembrane region" description="Helical" evidence="1">
    <location>
        <begin position="128"/>
        <end position="147"/>
    </location>
</feature>
<evidence type="ECO:0000313" key="3">
    <source>
        <dbReference type="Proteomes" id="UP001204015"/>
    </source>
</evidence>
<keyword evidence="1" id="KW-0472">Membrane</keyword>
<protein>
    <submittedName>
        <fullName evidence="2">DUF805 domain-containing protein</fullName>
    </submittedName>
</protein>
<feature type="transmembrane region" description="Helical" evidence="1">
    <location>
        <begin position="104"/>
        <end position="122"/>
    </location>
</feature>